<sequence length="589" mass="64409">MMPKKARDGTDTKGLLDYLYGPGKRDEHTNPHMVASWDDPFVEDPARSPDMTIADLALILDAPVYALLGKRPAKHVYHVAVRNAPEDRLLTDAEWARVAREMMHASGIAKHDDDQACRWVAIRHADDHIHIVATKARQDGRQPRMRQDIPNMHAAARNFEVEFGLRRLKHGDKTARKWPKTGEQEKAVRRGLSEPVRETLQRTVRQAAAAAANEDDFFARLTAAGVRINKRVAPDGNITGYSVAMPGDRDGGQRAVWFPGARLASDLSLPRVRERWMTPVSVPTVAPAQMWQEAERRVRAAADQLGEGGLHQGAGDVAALGDLIVIAAVISPRMVRDRLKDAAYEFERASRVPGDRALEGQARTLYRESTQLLSQSAAAAGRSDAVAALGFLLALVTAIEASRRWHQAQEHRAQAEASGRAGRLLREAVEVTAGASAAREYRPRLKRTVTRSSGARRTPVSSGERPMARVLQEAVPEHARAVLADPAWPALRSRLATVEKAGDDPADVLATVARRRELTSVDSIAEVLSWRLDGWSRQRGATAAATGKSPSPTSTGGTGRTSGPRKTEAPGPTRRPPGDEQRKGPRRAQ</sequence>
<reference evidence="4" key="1">
    <citation type="journal article" date="2019" name="Int. J. Syst. Evol. Microbiol.">
        <title>The Global Catalogue of Microorganisms (GCM) 10K type strain sequencing project: providing services to taxonomists for standard genome sequencing and annotation.</title>
        <authorList>
            <consortium name="The Broad Institute Genomics Platform"/>
            <consortium name="The Broad Institute Genome Sequencing Center for Infectious Disease"/>
            <person name="Wu L."/>
            <person name="Ma J."/>
        </authorList>
    </citation>
    <scope>NUCLEOTIDE SEQUENCE [LARGE SCALE GENOMIC DNA]</scope>
    <source>
        <strain evidence="4">JCM 18306</strain>
    </source>
</reference>
<accession>A0ABP9TFE8</accession>
<name>A0ABP9TFE8_9ACTN</name>
<dbReference type="Pfam" id="PF03432">
    <property type="entry name" value="Relaxase"/>
    <property type="match status" value="1"/>
</dbReference>
<proteinExistence type="predicted"/>
<evidence type="ECO:0000313" key="4">
    <source>
        <dbReference type="Proteomes" id="UP001499878"/>
    </source>
</evidence>
<feature type="region of interest" description="Disordered" evidence="1">
    <location>
        <begin position="447"/>
        <end position="467"/>
    </location>
</feature>
<evidence type="ECO:0000259" key="2">
    <source>
        <dbReference type="Pfam" id="PF03432"/>
    </source>
</evidence>
<gene>
    <name evidence="3" type="ORF">GCM10023323_72200</name>
</gene>
<evidence type="ECO:0000256" key="1">
    <source>
        <dbReference type="SAM" id="MobiDB-lite"/>
    </source>
</evidence>
<evidence type="ECO:0000313" key="3">
    <source>
        <dbReference type="EMBL" id="GAA5216983.1"/>
    </source>
</evidence>
<feature type="domain" description="MobA/VirD2-like nuclease" evidence="2">
    <location>
        <begin position="73"/>
        <end position="165"/>
    </location>
</feature>
<dbReference type="EMBL" id="BAABJR010000028">
    <property type="protein sequence ID" value="GAA5216983.1"/>
    <property type="molecule type" value="Genomic_DNA"/>
</dbReference>
<feature type="region of interest" description="Disordered" evidence="1">
    <location>
        <begin position="540"/>
        <end position="589"/>
    </location>
</feature>
<dbReference type="Proteomes" id="UP001499878">
    <property type="component" value="Unassembled WGS sequence"/>
</dbReference>
<protein>
    <submittedName>
        <fullName evidence="3">Relaxase/mobilization nuclease domain-containing protein</fullName>
    </submittedName>
</protein>
<organism evidence="3 4">
    <name type="scientific">Streptomyces thinghirensis</name>
    <dbReference type="NCBI Taxonomy" id="551547"/>
    <lineage>
        <taxon>Bacteria</taxon>
        <taxon>Bacillati</taxon>
        <taxon>Actinomycetota</taxon>
        <taxon>Actinomycetes</taxon>
        <taxon>Kitasatosporales</taxon>
        <taxon>Streptomycetaceae</taxon>
        <taxon>Streptomyces</taxon>
    </lineage>
</organism>
<dbReference type="RefSeq" id="WP_345637898.1">
    <property type="nucleotide sequence ID" value="NZ_BAABJR010000028.1"/>
</dbReference>
<comment type="caution">
    <text evidence="3">The sequence shown here is derived from an EMBL/GenBank/DDBJ whole genome shotgun (WGS) entry which is preliminary data.</text>
</comment>
<dbReference type="InterPro" id="IPR005094">
    <property type="entry name" value="Endonuclease_MobA/VirD2"/>
</dbReference>
<keyword evidence="4" id="KW-1185">Reference proteome</keyword>
<feature type="compositionally biased region" description="Low complexity" evidence="1">
    <location>
        <begin position="540"/>
        <end position="555"/>
    </location>
</feature>
<feature type="compositionally biased region" description="Polar residues" evidence="1">
    <location>
        <begin position="450"/>
        <end position="461"/>
    </location>
</feature>